<evidence type="ECO:0000256" key="14">
    <source>
        <dbReference type="PIRSR" id="PIRSR001529-2"/>
    </source>
</evidence>
<feature type="binding site" evidence="12 14">
    <location>
        <begin position="351"/>
        <end position="354"/>
    </location>
    <ligand>
        <name>ATP</name>
        <dbReference type="ChEBI" id="CHEBI:30616"/>
    </ligand>
</feature>
<comment type="pathway">
    <text evidence="2 12">Aminoacyl-tRNA biosynthesis; selenocysteinyl-tRNA(Sec) biosynthesis; L-seryl-tRNA(Sec) from L-serine and tRNA(Sec): step 1/1.</text>
</comment>
<evidence type="ECO:0000256" key="6">
    <source>
        <dbReference type="ARBA" id="ARBA00022741"/>
    </source>
</evidence>
<dbReference type="Gene3D" id="1.10.287.40">
    <property type="entry name" value="Serine-tRNA synthetase, tRNA binding domain"/>
    <property type="match status" value="1"/>
</dbReference>
<keyword evidence="8 12" id="KW-0648">Protein biosynthesis</keyword>
<dbReference type="PIRSF" id="PIRSF001529">
    <property type="entry name" value="Ser-tRNA-synth_IIa"/>
    <property type="match status" value="1"/>
</dbReference>
<dbReference type="PANTHER" id="PTHR43697">
    <property type="entry name" value="SERYL-TRNA SYNTHETASE"/>
    <property type="match status" value="1"/>
</dbReference>
<dbReference type="GO" id="GO:0006434">
    <property type="term" value="P:seryl-tRNA aminoacylation"/>
    <property type="evidence" value="ECO:0007669"/>
    <property type="project" value="UniProtKB-UniRule"/>
</dbReference>
<feature type="binding site" evidence="12 13">
    <location>
        <position position="287"/>
    </location>
    <ligand>
        <name>L-serine</name>
        <dbReference type="ChEBI" id="CHEBI:33384"/>
    </ligand>
</feature>
<evidence type="ECO:0000256" key="1">
    <source>
        <dbReference type="ARBA" id="ARBA00004496"/>
    </source>
</evidence>
<feature type="binding site" evidence="13">
    <location>
        <position position="264"/>
    </location>
    <ligand>
        <name>L-serine</name>
        <dbReference type="ChEBI" id="CHEBI:33384"/>
    </ligand>
</feature>
<dbReference type="GO" id="GO:0005737">
    <property type="term" value="C:cytoplasm"/>
    <property type="evidence" value="ECO:0007669"/>
    <property type="project" value="UniProtKB-SubCell"/>
</dbReference>
<comment type="caution">
    <text evidence="17">The sequence shown here is derived from an EMBL/GenBank/DDBJ whole genome shotgun (WGS) entry which is preliminary data.</text>
</comment>
<keyword evidence="5 12" id="KW-0436">Ligase</keyword>
<dbReference type="GO" id="GO:0005524">
    <property type="term" value="F:ATP binding"/>
    <property type="evidence" value="ECO:0007669"/>
    <property type="project" value="UniProtKB-UniRule"/>
</dbReference>
<dbReference type="EC" id="6.1.1.11" evidence="12"/>
<evidence type="ECO:0000256" key="2">
    <source>
        <dbReference type="ARBA" id="ARBA00005045"/>
    </source>
</evidence>
<dbReference type="SUPFAM" id="SSF46589">
    <property type="entry name" value="tRNA-binding arm"/>
    <property type="match status" value="1"/>
</dbReference>
<dbReference type="Pfam" id="PF02403">
    <property type="entry name" value="Seryl_tRNA_N"/>
    <property type="match status" value="1"/>
</dbReference>
<feature type="binding site" evidence="12">
    <location>
        <begin position="233"/>
        <end position="235"/>
    </location>
    <ligand>
        <name>L-serine</name>
        <dbReference type="ChEBI" id="CHEBI:33384"/>
    </ligand>
</feature>
<protein>
    <recommendedName>
        <fullName evidence="12">Serine--tRNA ligase</fullName>
        <ecNumber evidence="12">6.1.1.11</ecNumber>
    </recommendedName>
    <alternativeName>
        <fullName evidence="12">Seryl-tRNA synthetase</fullName>
        <shortName evidence="12">SerRS</shortName>
    </alternativeName>
    <alternativeName>
        <fullName evidence="12">Seryl-tRNA(Ser/Sec) synthetase</fullName>
    </alternativeName>
</protein>
<evidence type="ECO:0000256" key="5">
    <source>
        <dbReference type="ARBA" id="ARBA00022598"/>
    </source>
</evidence>
<gene>
    <name evidence="12 17" type="primary">serS</name>
    <name evidence="17" type="ORF">JIN83_15140</name>
</gene>
<feature type="binding site" evidence="12">
    <location>
        <position position="386"/>
    </location>
    <ligand>
        <name>L-serine</name>
        <dbReference type="ChEBI" id="CHEBI:33384"/>
    </ligand>
</feature>
<evidence type="ECO:0000256" key="13">
    <source>
        <dbReference type="PIRSR" id="PIRSR001529-1"/>
    </source>
</evidence>
<dbReference type="CDD" id="cd00770">
    <property type="entry name" value="SerRS_core"/>
    <property type="match status" value="1"/>
</dbReference>
<dbReference type="InterPro" id="IPR010978">
    <property type="entry name" value="tRNA-bd_arm"/>
</dbReference>
<dbReference type="InterPro" id="IPR006195">
    <property type="entry name" value="aa-tRNA-synth_II"/>
</dbReference>
<name>A0AAE2SDL9_9BACT</name>
<comment type="subcellular location">
    <subcellularLocation>
        <location evidence="1 12">Cytoplasm</location>
    </subcellularLocation>
</comment>
<dbReference type="Pfam" id="PF00587">
    <property type="entry name" value="tRNA-synt_2b"/>
    <property type="match status" value="1"/>
</dbReference>
<dbReference type="PROSITE" id="PS50862">
    <property type="entry name" value="AA_TRNA_LIGASE_II"/>
    <property type="match status" value="1"/>
</dbReference>
<dbReference type="PRINTS" id="PR00981">
    <property type="entry name" value="TRNASYNTHSER"/>
</dbReference>
<evidence type="ECO:0000256" key="12">
    <source>
        <dbReference type="HAMAP-Rule" id="MF_00176"/>
    </source>
</evidence>
<evidence type="ECO:0000256" key="11">
    <source>
        <dbReference type="ARBA" id="ARBA00048823"/>
    </source>
</evidence>
<dbReference type="HAMAP" id="MF_00176">
    <property type="entry name" value="Ser_tRNA_synth_type1"/>
    <property type="match status" value="1"/>
</dbReference>
<dbReference type="InterPro" id="IPR033729">
    <property type="entry name" value="SerRS_core"/>
</dbReference>
<dbReference type="SUPFAM" id="SSF55681">
    <property type="entry name" value="Class II aaRS and biotin synthetases"/>
    <property type="match status" value="1"/>
</dbReference>
<keyword evidence="15" id="KW-0175">Coiled coil</keyword>
<comment type="function">
    <text evidence="12">Catalyzes the attachment of serine to tRNA(Ser). Is also able to aminoacylate tRNA(Sec) with serine, to form the misacylated tRNA L-seryl-tRNA(Sec), which will be further converted into selenocysteinyl-tRNA(Sec).</text>
</comment>
<comment type="similarity">
    <text evidence="3 12">Belongs to the class-II aminoacyl-tRNA synthetase family. Type-1 seryl-tRNA synthetase subfamily.</text>
</comment>
<accession>A0AAE2SDL9</accession>
<dbReference type="InterPro" id="IPR002317">
    <property type="entry name" value="Ser-tRNA-ligase_type_1"/>
</dbReference>
<dbReference type="Gene3D" id="3.30.930.10">
    <property type="entry name" value="Bira Bifunctional Protein, Domain 2"/>
    <property type="match status" value="1"/>
</dbReference>
<comment type="caution">
    <text evidence="12">Lacks conserved residue(s) required for the propagation of feature annotation.</text>
</comment>
<dbReference type="RefSeq" id="WP_309490928.1">
    <property type="nucleotide sequence ID" value="NZ_JAENIG010000012.1"/>
</dbReference>
<dbReference type="InterPro" id="IPR015866">
    <property type="entry name" value="Ser-tRNA-synth_1_N"/>
</dbReference>
<keyword evidence="18" id="KW-1185">Reference proteome</keyword>
<dbReference type="GO" id="GO:0004828">
    <property type="term" value="F:serine-tRNA ligase activity"/>
    <property type="evidence" value="ECO:0007669"/>
    <property type="project" value="UniProtKB-UniRule"/>
</dbReference>
<feature type="binding site" evidence="13">
    <location>
        <position position="233"/>
    </location>
    <ligand>
        <name>L-serine</name>
        <dbReference type="ChEBI" id="CHEBI:33384"/>
    </ligand>
</feature>
<dbReference type="AlphaFoldDB" id="A0AAE2SDL9"/>
<keyword evidence="9 12" id="KW-0030">Aminoacyl-tRNA synthetase</keyword>
<evidence type="ECO:0000256" key="9">
    <source>
        <dbReference type="ARBA" id="ARBA00023146"/>
    </source>
</evidence>
<evidence type="ECO:0000256" key="3">
    <source>
        <dbReference type="ARBA" id="ARBA00010728"/>
    </source>
</evidence>
<sequence length="424" mass="47141">MLDIKAIREDAAAIKERLATRGGDAHLLIDEVLACDESRRSAETDKQQLQSQRKQLSKQIGALMGQGKADEAEAIKEEVREIGEKIAALDEAGETAGSRQTELLMSIPNLPHADCPVGDNEDANPEIRVWGEKPEIAEPLDHVALAEQHGLISFDDGTRLTGSGYVVYRGKGARLERALIQFLLNTQSDEHGYEEVNVPHIIKRECMEGTGQLPKFEDDMYGIEDNSLFLAPTAEVPVTNLYRDTLLKDDELPIKLTAYTPCFRREAGSAGRDNRGIIRMHQFDKVELVQIVQPEKSFELLEELTGHAEAILQKLGLHYRVIELCTGDIGFSSTKTYDIEVWSPGQNKFLEVSSCSNFGDYQARRMKLRYKDADGKNQICHTLNGSGTALPRLYVALIEQYQQPDGSILIPEALAPYFGADQIG</sequence>
<dbReference type="GO" id="GO:0016260">
    <property type="term" value="P:selenocysteine biosynthetic process"/>
    <property type="evidence" value="ECO:0007669"/>
    <property type="project" value="UniProtKB-UniRule"/>
</dbReference>
<keyword evidence="4 12" id="KW-0963">Cytoplasm</keyword>
<keyword evidence="6 12" id="KW-0547">Nucleotide-binding</keyword>
<evidence type="ECO:0000313" key="18">
    <source>
        <dbReference type="Proteomes" id="UP000634206"/>
    </source>
</evidence>
<evidence type="ECO:0000256" key="4">
    <source>
        <dbReference type="ARBA" id="ARBA00022490"/>
    </source>
</evidence>
<dbReference type="Proteomes" id="UP000634206">
    <property type="component" value="Unassembled WGS sequence"/>
</dbReference>
<dbReference type="EMBL" id="JAENIG010000012">
    <property type="protein sequence ID" value="MBK1856306.1"/>
    <property type="molecule type" value="Genomic_DNA"/>
</dbReference>
<dbReference type="PANTHER" id="PTHR43697:SF1">
    <property type="entry name" value="SERINE--TRNA LIGASE"/>
    <property type="match status" value="1"/>
</dbReference>
<comment type="catalytic activity">
    <reaction evidence="11 12">
        <text>tRNA(Ser) + L-serine + ATP = L-seryl-tRNA(Ser) + AMP + diphosphate + H(+)</text>
        <dbReference type="Rhea" id="RHEA:12292"/>
        <dbReference type="Rhea" id="RHEA-COMP:9669"/>
        <dbReference type="Rhea" id="RHEA-COMP:9703"/>
        <dbReference type="ChEBI" id="CHEBI:15378"/>
        <dbReference type="ChEBI" id="CHEBI:30616"/>
        <dbReference type="ChEBI" id="CHEBI:33019"/>
        <dbReference type="ChEBI" id="CHEBI:33384"/>
        <dbReference type="ChEBI" id="CHEBI:78442"/>
        <dbReference type="ChEBI" id="CHEBI:78533"/>
        <dbReference type="ChEBI" id="CHEBI:456215"/>
        <dbReference type="EC" id="6.1.1.11"/>
    </reaction>
</comment>
<organism evidence="17 18">
    <name type="scientific">Oceaniferula flava</name>
    <dbReference type="NCBI Taxonomy" id="2800421"/>
    <lineage>
        <taxon>Bacteria</taxon>
        <taxon>Pseudomonadati</taxon>
        <taxon>Verrucomicrobiota</taxon>
        <taxon>Verrucomicrobiia</taxon>
        <taxon>Verrucomicrobiales</taxon>
        <taxon>Verrucomicrobiaceae</taxon>
        <taxon>Oceaniferula</taxon>
    </lineage>
</organism>
<feature type="binding site" evidence="12 14">
    <location>
        <begin position="264"/>
        <end position="266"/>
    </location>
    <ligand>
        <name>ATP</name>
        <dbReference type="ChEBI" id="CHEBI:30616"/>
    </ligand>
</feature>
<reference evidence="17" key="1">
    <citation type="submission" date="2021-01" db="EMBL/GenBank/DDBJ databases">
        <title>Modified the classification status of verrucomicrobia.</title>
        <authorList>
            <person name="Feng X."/>
        </authorList>
    </citation>
    <scope>NUCLEOTIDE SEQUENCE</scope>
    <source>
        <strain evidence="17">5K15</strain>
    </source>
</reference>
<evidence type="ECO:0000256" key="10">
    <source>
        <dbReference type="ARBA" id="ARBA00047929"/>
    </source>
</evidence>
<evidence type="ECO:0000259" key="16">
    <source>
        <dbReference type="PROSITE" id="PS50862"/>
    </source>
</evidence>
<dbReference type="InterPro" id="IPR045864">
    <property type="entry name" value="aa-tRNA-synth_II/BPL/LPL"/>
</dbReference>
<dbReference type="InterPro" id="IPR002314">
    <property type="entry name" value="aa-tRNA-synt_IIb"/>
</dbReference>
<feature type="binding site" evidence="13">
    <location>
        <position position="384"/>
    </location>
    <ligand>
        <name>L-serine</name>
        <dbReference type="ChEBI" id="CHEBI:33384"/>
    </ligand>
</feature>
<proteinExistence type="inferred from homology"/>
<feature type="domain" description="Aminoacyl-transfer RNA synthetases class-II family profile" evidence="16">
    <location>
        <begin position="141"/>
        <end position="411"/>
    </location>
</feature>
<dbReference type="InterPro" id="IPR042103">
    <property type="entry name" value="SerRS_1_N_sf"/>
</dbReference>
<evidence type="ECO:0000256" key="15">
    <source>
        <dbReference type="SAM" id="Coils"/>
    </source>
</evidence>
<evidence type="ECO:0000256" key="7">
    <source>
        <dbReference type="ARBA" id="ARBA00022840"/>
    </source>
</evidence>
<dbReference type="NCBIfam" id="TIGR00414">
    <property type="entry name" value="serS"/>
    <property type="match status" value="1"/>
</dbReference>
<comment type="subunit">
    <text evidence="12">Homodimer. The tRNA molecule binds across the dimer.</text>
</comment>
<comment type="catalytic activity">
    <reaction evidence="10 12">
        <text>tRNA(Sec) + L-serine + ATP = L-seryl-tRNA(Sec) + AMP + diphosphate + H(+)</text>
        <dbReference type="Rhea" id="RHEA:42580"/>
        <dbReference type="Rhea" id="RHEA-COMP:9742"/>
        <dbReference type="Rhea" id="RHEA-COMP:10128"/>
        <dbReference type="ChEBI" id="CHEBI:15378"/>
        <dbReference type="ChEBI" id="CHEBI:30616"/>
        <dbReference type="ChEBI" id="CHEBI:33019"/>
        <dbReference type="ChEBI" id="CHEBI:33384"/>
        <dbReference type="ChEBI" id="CHEBI:78442"/>
        <dbReference type="ChEBI" id="CHEBI:78533"/>
        <dbReference type="ChEBI" id="CHEBI:456215"/>
        <dbReference type="EC" id="6.1.1.11"/>
    </reaction>
</comment>
<evidence type="ECO:0000313" key="17">
    <source>
        <dbReference type="EMBL" id="MBK1856306.1"/>
    </source>
</evidence>
<feature type="coiled-coil region" evidence="15">
    <location>
        <begin position="39"/>
        <end position="92"/>
    </location>
</feature>
<comment type="domain">
    <text evidence="12">Consists of two distinct domains, a catalytic core and a N-terminal extension that is involved in tRNA binding.</text>
</comment>
<evidence type="ECO:0000256" key="8">
    <source>
        <dbReference type="ARBA" id="ARBA00022917"/>
    </source>
</evidence>
<keyword evidence="7 12" id="KW-0067">ATP-binding</keyword>